<name>A0AAU7CA41_9BACT</name>
<dbReference type="SUPFAM" id="SSF48452">
    <property type="entry name" value="TPR-like"/>
    <property type="match status" value="1"/>
</dbReference>
<evidence type="ECO:0000313" key="1">
    <source>
        <dbReference type="EMBL" id="XBH01606.1"/>
    </source>
</evidence>
<proteinExistence type="predicted"/>
<reference evidence="1" key="1">
    <citation type="submission" date="2024-05" db="EMBL/GenBank/DDBJ databases">
        <title>Planctomycetes of the genus Singulisphaera possess chitinolytic capabilities.</title>
        <authorList>
            <person name="Ivanova A."/>
        </authorList>
    </citation>
    <scope>NUCLEOTIDE SEQUENCE</scope>
    <source>
        <strain evidence="1">Ch08T</strain>
    </source>
</reference>
<dbReference type="AlphaFoldDB" id="A0AAU7CA41"/>
<protein>
    <recommendedName>
        <fullName evidence="2">Tetratricopeptide repeat protein</fullName>
    </recommendedName>
</protein>
<evidence type="ECO:0008006" key="2">
    <source>
        <dbReference type="Google" id="ProtNLM"/>
    </source>
</evidence>
<dbReference type="InterPro" id="IPR011990">
    <property type="entry name" value="TPR-like_helical_dom_sf"/>
</dbReference>
<organism evidence="1">
    <name type="scientific">Singulisphaera sp. Ch08</name>
    <dbReference type="NCBI Taxonomy" id="3120278"/>
    <lineage>
        <taxon>Bacteria</taxon>
        <taxon>Pseudomonadati</taxon>
        <taxon>Planctomycetota</taxon>
        <taxon>Planctomycetia</taxon>
        <taxon>Isosphaerales</taxon>
        <taxon>Isosphaeraceae</taxon>
        <taxon>Singulisphaera</taxon>
    </lineage>
</organism>
<gene>
    <name evidence="1" type="ORF">V5E97_25055</name>
</gene>
<sequence length="562" mass="63293">MALAPDDRYKTAGALADDLRRQLEHLPVLAHRYGPVTRTSLWARRSPATATAIAVALVAFASFSCWLAQRSSWQVAGARGHYRAAVVIARSVDRTVDSSKQWLASEKELEAARDSLVPGSAESVARAILDRVRSVLRLETTKQLAARINAAVTTVKAELEKAERCNREHEQAMLLLNEHRTVEALKHLRTALLAQPDRLDIGRRAILVAHDSGTMSTFAEQIDVARTRHPDDLFIRLQHIHCLAHFARHAEALEIAESILRDHPRNAKALHWKSVIILVGDRPNIKDCVNLLSNAHLLDPGDPDIVWSLIHATWASGDRVSFHSLIDEAMEIHARNNDFHNPSYLANLPLYFYHLMGQGKFAQIGQFVTDAPEHVKQYAFGPASSIARVSRCLEKIDAGREEQWPRLKNSDRIALAVAWHSRKRHAEAARLFEELMSSPQLSGELNVYEPLPIYSLIAAGTSHRDPKSTGDERRRWRTKAYEVSNQLLLDFTSALERPTTAAPASNIFLILTGIEHAPEMEKVRESTHLLDLEAQEQENWSSFWRREKALADVARRRLISLH</sequence>
<dbReference type="RefSeq" id="WP_406694348.1">
    <property type="nucleotide sequence ID" value="NZ_CP155447.1"/>
</dbReference>
<dbReference type="Gene3D" id="1.25.40.10">
    <property type="entry name" value="Tetratricopeptide repeat domain"/>
    <property type="match status" value="1"/>
</dbReference>
<accession>A0AAU7CA41</accession>
<dbReference type="EMBL" id="CP155447">
    <property type="protein sequence ID" value="XBH01606.1"/>
    <property type="molecule type" value="Genomic_DNA"/>
</dbReference>